<gene>
    <name evidence="2" type="ORF">JZX89_19480</name>
</gene>
<organism evidence="2 3">
    <name type="scientific">Agrobacterium burrii</name>
    <dbReference type="NCBI Taxonomy" id="2815339"/>
    <lineage>
        <taxon>Bacteria</taxon>
        <taxon>Pseudomonadati</taxon>
        <taxon>Pseudomonadota</taxon>
        <taxon>Alphaproteobacteria</taxon>
        <taxon>Hyphomicrobiales</taxon>
        <taxon>Rhizobiaceae</taxon>
        <taxon>Rhizobium/Agrobacterium group</taxon>
        <taxon>Agrobacterium</taxon>
        <taxon>Agrobacterium tumefaciens complex</taxon>
    </lineage>
</organism>
<proteinExistence type="predicted"/>
<dbReference type="Proteomes" id="UP000664699">
    <property type="component" value="Unassembled WGS sequence"/>
</dbReference>
<accession>A0ABS3EMD9</accession>
<name>A0ABS3EMD9_9HYPH</name>
<reference evidence="2 3" key="1">
    <citation type="submission" date="2021-03" db="EMBL/GenBank/DDBJ databases">
        <title>Whole genome sequence of Agrobacterium sp. strain Rnr.</title>
        <authorList>
            <person name="Mafakheri H."/>
            <person name="Taghavi S.M."/>
            <person name="Nemanja K."/>
            <person name="Osdaghi E."/>
        </authorList>
    </citation>
    <scope>NUCLEOTIDE SEQUENCE [LARGE SCALE GENOMIC DNA]</scope>
    <source>
        <strain evidence="2 3">Rnr</strain>
    </source>
</reference>
<dbReference type="RefSeq" id="WP_153515654.1">
    <property type="nucleotide sequence ID" value="NZ_JAFLNA010000011.1"/>
</dbReference>
<protein>
    <submittedName>
        <fullName evidence="2">Uncharacterized protein</fullName>
    </submittedName>
</protein>
<keyword evidence="3" id="KW-1185">Reference proteome</keyword>
<comment type="caution">
    <text evidence="2">The sequence shown here is derived from an EMBL/GenBank/DDBJ whole genome shotgun (WGS) entry which is preliminary data.</text>
</comment>
<evidence type="ECO:0000256" key="1">
    <source>
        <dbReference type="SAM" id="Phobius"/>
    </source>
</evidence>
<keyword evidence="1" id="KW-0812">Transmembrane</keyword>
<sequence>MKRIAILFGYTIYILFISFFVLIVAGLLWYGFTDLRGSQTYFEGNPAEYHLWANRHVRTATPDMIIQDYYNNGFKTVCVFPNDESDPKQSAAFEGISIKKIVGGEDVDVFPLGYLFRVYWVNKSGEAIVWNFDERRFAISFGPEPRNHDKFGCRFDLVARVSFTIKDGIVAAYISDNHLGISDGLVE</sequence>
<feature type="transmembrane region" description="Helical" evidence="1">
    <location>
        <begin position="12"/>
        <end position="32"/>
    </location>
</feature>
<keyword evidence="1" id="KW-1133">Transmembrane helix</keyword>
<dbReference type="EMBL" id="JAFLNA010000011">
    <property type="protein sequence ID" value="MBO0132927.1"/>
    <property type="molecule type" value="Genomic_DNA"/>
</dbReference>
<evidence type="ECO:0000313" key="2">
    <source>
        <dbReference type="EMBL" id="MBO0132927.1"/>
    </source>
</evidence>
<evidence type="ECO:0000313" key="3">
    <source>
        <dbReference type="Proteomes" id="UP000664699"/>
    </source>
</evidence>
<keyword evidence="1" id="KW-0472">Membrane</keyword>